<evidence type="ECO:0000313" key="1">
    <source>
        <dbReference type="EMBL" id="EGH48987.1"/>
    </source>
</evidence>
<evidence type="ECO:0000313" key="2">
    <source>
        <dbReference type="Proteomes" id="UP000004986"/>
    </source>
</evidence>
<reference evidence="1 2" key="1">
    <citation type="journal article" date="2011" name="PLoS Pathog.">
        <title>Dynamic evolution of pathogenicity revealed by sequencing and comparative genomics of 19 Pseudomonas syringae isolates.</title>
        <authorList>
            <person name="Baltrus D.A."/>
            <person name="Nishimura M.T."/>
            <person name="Romanchuk A."/>
            <person name="Chang J.H."/>
            <person name="Mukhtar M.S."/>
            <person name="Cherkis K."/>
            <person name="Roach J."/>
            <person name="Grant S.R."/>
            <person name="Jones C.D."/>
            <person name="Dangl J.L."/>
        </authorList>
    </citation>
    <scope>NUCLEOTIDE SEQUENCE [LARGE SCALE GENOMIC DNA]</scope>
    <source>
        <strain evidence="1 2">1704B</strain>
    </source>
</reference>
<keyword evidence="2" id="KW-1185">Reference proteome</keyword>
<accession>F3GPI4</accession>
<sequence>GLYLAPPDKALVLYCNEKSQVQALERTQPGLPLGIGEMVSEASNAFTLSDLSRVWATFGVAPRDLD</sequence>
<feature type="non-terminal residue" evidence="1">
    <location>
        <position position="66"/>
    </location>
</feature>
<dbReference type="HOGENOM" id="CLU_2837454_0_0_6"/>
<dbReference type="Proteomes" id="UP000004986">
    <property type="component" value="Unassembled WGS sequence"/>
</dbReference>
<protein>
    <submittedName>
        <fullName evidence="1">ISPsy25, transposase</fullName>
    </submittedName>
</protein>
<dbReference type="EMBL" id="AEAI01003707">
    <property type="protein sequence ID" value="EGH48987.1"/>
    <property type="molecule type" value="Genomic_DNA"/>
</dbReference>
<proteinExistence type="predicted"/>
<gene>
    <name evidence="1" type="ORF">PSYPI_44256</name>
</gene>
<feature type="non-terminal residue" evidence="1">
    <location>
        <position position="1"/>
    </location>
</feature>
<organism evidence="1 2">
    <name type="scientific">Pseudomonas syringae pv. pisi str. 1704B</name>
    <dbReference type="NCBI Taxonomy" id="629263"/>
    <lineage>
        <taxon>Bacteria</taxon>
        <taxon>Pseudomonadati</taxon>
        <taxon>Pseudomonadota</taxon>
        <taxon>Gammaproteobacteria</taxon>
        <taxon>Pseudomonadales</taxon>
        <taxon>Pseudomonadaceae</taxon>
        <taxon>Pseudomonas</taxon>
        <taxon>Pseudomonas syringae</taxon>
    </lineage>
</organism>
<name>F3GPI4_PSESJ</name>
<dbReference type="AlphaFoldDB" id="F3GPI4"/>
<comment type="caution">
    <text evidence="1">The sequence shown here is derived from an EMBL/GenBank/DDBJ whole genome shotgun (WGS) entry which is preliminary data.</text>
</comment>